<keyword evidence="3" id="KW-1185">Reference proteome</keyword>
<dbReference type="AlphaFoldDB" id="A0A392T8E3"/>
<keyword evidence="1" id="KW-0472">Membrane</keyword>
<feature type="non-terminal residue" evidence="2">
    <location>
        <position position="43"/>
    </location>
</feature>
<sequence length="43" mass="4742">MAAGLIAAEDPDFTWVGLVVLAWDLGMCSSLRSYVRLSMVPIW</sequence>
<feature type="transmembrane region" description="Helical" evidence="1">
    <location>
        <begin position="15"/>
        <end position="35"/>
    </location>
</feature>
<name>A0A392T8E3_9FABA</name>
<comment type="caution">
    <text evidence="2">The sequence shown here is derived from an EMBL/GenBank/DDBJ whole genome shotgun (WGS) entry which is preliminary data.</text>
</comment>
<keyword evidence="1" id="KW-0812">Transmembrane</keyword>
<evidence type="ECO:0000313" key="3">
    <source>
        <dbReference type="Proteomes" id="UP000265520"/>
    </source>
</evidence>
<protein>
    <submittedName>
        <fullName evidence="2">Uncharacterized protein</fullName>
    </submittedName>
</protein>
<dbReference type="EMBL" id="LXQA010527945">
    <property type="protein sequence ID" value="MCI57371.1"/>
    <property type="molecule type" value="Genomic_DNA"/>
</dbReference>
<proteinExistence type="predicted"/>
<organism evidence="2 3">
    <name type="scientific">Trifolium medium</name>
    <dbReference type="NCBI Taxonomy" id="97028"/>
    <lineage>
        <taxon>Eukaryota</taxon>
        <taxon>Viridiplantae</taxon>
        <taxon>Streptophyta</taxon>
        <taxon>Embryophyta</taxon>
        <taxon>Tracheophyta</taxon>
        <taxon>Spermatophyta</taxon>
        <taxon>Magnoliopsida</taxon>
        <taxon>eudicotyledons</taxon>
        <taxon>Gunneridae</taxon>
        <taxon>Pentapetalae</taxon>
        <taxon>rosids</taxon>
        <taxon>fabids</taxon>
        <taxon>Fabales</taxon>
        <taxon>Fabaceae</taxon>
        <taxon>Papilionoideae</taxon>
        <taxon>50 kb inversion clade</taxon>
        <taxon>NPAAA clade</taxon>
        <taxon>Hologalegina</taxon>
        <taxon>IRL clade</taxon>
        <taxon>Trifolieae</taxon>
        <taxon>Trifolium</taxon>
    </lineage>
</organism>
<reference evidence="2 3" key="1">
    <citation type="journal article" date="2018" name="Front. Plant Sci.">
        <title>Red Clover (Trifolium pratense) and Zigzag Clover (T. medium) - A Picture of Genomic Similarities and Differences.</title>
        <authorList>
            <person name="Dluhosova J."/>
            <person name="Istvanek J."/>
            <person name="Nedelnik J."/>
            <person name="Repkova J."/>
        </authorList>
    </citation>
    <scope>NUCLEOTIDE SEQUENCE [LARGE SCALE GENOMIC DNA]</scope>
    <source>
        <strain evidence="3">cv. 10/8</strain>
        <tissue evidence="2">Leaf</tissue>
    </source>
</reference>
<accession>A0A392T8E3</accession>
<evidence type="ECO:0000313" key="2">
    <source>
        <dbReference type="EMBL" id="MCI57371.1"/>
    </source>
</evidence>
<dbReference type="Proteomes" id="UP000265520">
    <property type="component" value="Unassembled WGS sequence"/>
</dbReference>
<evidence type="ECO:0000256" key="1">
    <source>
        <dbReference type="SAM" id="Phobius"/>
    </source>
</evidence>
<keyword evidence="1" id="KW-1133">Transmembrane helix</keyword>